<sequence length="134" mass="14510">MTSETTVQTLNAVKNGLKNATEIIRERTTNNQQNTNTGEATTAAASEAVEVGKANLKMMRQIKKTGLQINRAISYAAIAARGATLSGIPNTQVPRAPLVQTQREIVVNIRDPSTIQSLRAMNPRNLKARVEQAV</sequence>
<evidence type="ECO:0000313" key="1">
    <source>
        <dbReference type="EMBL" id="KAF2844077.1"/>
    </source>
</evidence>
<gene>
    <name evidence="1" type="ORF">T440DRAFT_527918</name>
</gene>
<protein>
    <submittedName>
        <fullName evidence="1">Uncharacterized protein</fullName>
    </submittedName>
</protein>
<dbReference type="OrthoDB" id="3856898at2759"/>
<evidence type="ECO:0000313" key="2">
    <source>
        <dbReference type="Proteomes" id="UP000799423"/>
    </source>
</evidence>
<dbReference type="EMBL" id="MU006424">
    <property type="protein sequence ID" value="KAF2844077.1"/>
    <property type="molecule type" value="Genomic_DNA"/>
</dbReference>
<name>A0A6A7AP31_9PLEO</name>
<organism evidence="1 2">
    <name type="scientific">Plenodomus tracheiphilus IPT5</name>
    <dbReference type="NCBI Taxonomy" id="1408161"/>
    <lineage>
        <taxon>Eukaryota</taxon>
        <taxon>Fungi</taxon>
        <taxon>Dikarya</taxon>
        <taxon>Ascomycota</taxon>
        <taxon>Pezizomycotina</taxon>
        <taxon>Dothideomycetes</taxon>
        <taxon>Pleosporomycetidae</taxon>
        <taxon>Pleosporales</taxon>
        <taxon>Pleosporineae</taxon>
        <taxon>Leptosphaeriaceae</taxon>
        <taxon>Plenodomus</taxon>
    </lineage>
</organism>
<keyword evidence="2" id="KW-1185">Reference proteome</keyword>
<feature type="non-terminal residue" evidence="1">
    <location>
        <position position="134"/>
    </location>
</feature>
<proteinExistence type="predicted"/>
<dbReference type="AlphaFoldDB" id="A0A6A7AP31"/>
<dbReference type="Proteomes" id="UP000799423">
    <property type="component" value="Unassembled WGS sequence"/>
</dbReference>
<accession>A0A6A7AP31</accession>
<reference evidence="1" key="1">
    <citation type="submission" date="2020-01" db="EMBL/GenBank/DDBJ databases">
        <authorList>
            <consortium name="DOE Joint Genome Institute"/>
            <person name="Haridas S."/>
            <person name="Albert R."/>
            <person name="Binder M."/>
            <person name="Bloem J."/>
            <person name="Labutti K."/>
            <person name="Salamov A."/>
            <person name="Andreopoulos B."/>
            <person name="Baker S.E."/>
            <person name="Barry K."/>
            <person name="Bills G."/>
            <person name="Bluhm B.H."/>
            <person name="Cannon C."/>
            <person name="Castanera R."/>
            <person name="Culley D.E."/>
            <person name="Daum C."/>
            <person name="Ezra D."/>
            <person name="Gonzalez J.B."/>
            <person name="Henrissat B."/>
            <person name="Kuo A."/>
            <person name="Liang C."/>
            <person name="Lipzen A."/>
            <person name="Lutzoni F."/>
            <person name="Magnuson J."/>
            <person name="Mondo S."/>
            <person name="Nolan M."/>
            <person name="Ohm R."/>
            <person name="Pangilinan J."/>
            <person name="Park H.-J."/>
            <person name="Ramirez L."/>
            <person name="Alfaro M."/>
            <person name="Sun H."/>
            <person name="Tritt A."/>
            <person name="Yoshinaga Y."/>
            <person name="Zwiers L.-H."/>
            <person name="Turgeon B.G."/>
            <person name="Goodwin S.B."/>
            <person name="Spatafora J.W."/>
            <person name="Crous P.W."/>
            <person name="Grigoriev I.V."/>
        </authorList>
    </citation>
    <scope>NUCLEOTIDE SEQUENCE</scope>
    <source>
        <strain evidence="1">IPT5</strain>
    </source>
</reference>